<feature type="compositionally biased region" description="Low complexity" evidence="1">
    <location>
        <begin position="778"/>
        <end position="792"/>
    </location>
</feature>
<feature type="compositionally biased region" description="Low complexity" evidence="1">
    <location>
        <begin position="91"/>
        <end position="168"/>
    </location>
</feature>
<feature type="compositionally biased region" description="Low complexity" evidence="1">
    <location>
        <begin position="49"/>
        <end position="79"/>
    </location>
</feature>
<evidence type="ECO:0000313" key="4">
    <source>
        <dbReference type="EMBL" id="RMY22821.1"/>
    </source>
</evidence>
<feature type="compositionally biased region" description="Acidic residues" evidence="1">
    <location>
        <begin position="797"/>
        <end position="819"/>
    </location>
</feature>
<feature type="transmembrane region" description="Helical" evidence="2">
    <location>
        <begin position="1099"/>
        <end position="1123"/>
    </location>
</feature>
<feature type="region of interest" description="Disordered" evidence="1">
    <location>
        <begin position="293"/>
        <end position="557"/>
    </location>
</feature>
<protein>
    <submittedName>
        <fullName evidence="4">Uncharacterized protein</fullName>
    </submittedName>
</protein>
<feature type="compositionally biased region" description="Low complexity" evidence="1">
    <location>
        <begin position="416"/>
        <end position="451"/>
    </location>
</feature>
<dbReference type="Proteomes" id="UP000271337">
    <property type="component" value="Unassembled WGS sequence"/>
</dbReference>
<organism evidence="4 6">
    <name type="scientific">Hortaea werneckii</name>
    <name type="common">Black yeast</name>
    <name type="synonym">Cladosporium werneckii</name>
    <dbReference type="NCBI Taxonomy" id="91943"/>
    <lineage>
        <taxon>Eukaryota</taxon>
        <taxon>Fungi</taxon>
        <taxon>Dikarya</taxon>
        <taxon>Ascomycota</taxon>
        <taxon>Pezizomycotina</taxon>
        <taxon>Dothideomycetes</taxon>
        <taxon>Dothideomycetidae</taxon>
        <taxon>Mycosphaerellales</taxon>
        <taxon>Teratosphaeriaceae</taxon>
        <taxon>Hortaea</taxon>
    </lineage>
</organism>
<dbReference type="EMBL" id="QWIL01000164">
    <property type="protein sequence ID" value="RMY22821.1"/>
    <property type="molecule type" value="Genomic_DNA"/>
</dbReference>
<keyword evidence="3" id="KW-0732">Signal</keyword>
<accession>A0A3M7A5T2</accession>
<proteinExistence type="predicted"/>
<evidence type="ECO:0000313" key="5">
    <source>
        <dbReference type="EMBL" id="RMY36390.1"/>
    </source>
</evidence>
<dbReference type="EMBL" id="QWIM01000306">
    <property type="protein sequence ID" value="RMY36390.1"/>
    <property type="molecule type" value="Genomic_DNA"/>
</dbReference>
<evidence type="ECO:0000313" key="6">
    <source>
        <dbReference type="Proteomes" id="UP000271337"/>
    </source>
</evidence>
<reference evidence="6 7" key="1">
    <citation type="journal article" date="2018" name="BMC Genomics">
        <title>Genomic evidence for intraspecific hybridization in a clonal and extremely halotolerant yeast.</title>
        <authorList>
            <person name="Gostincar C."/>
            <person name="Stajich J.E."/>
            <person name="Zupancic J."/>
            <person name="Zalar P."/>
            <person name="Gunde-Cimerman N."/>
        </authorList>
    </citation>
    <scope>NUCLEOTIDE SEQUENCE [LARGE SCALE GENOMIC DNA]</scope>
    <source>
        <strain evidence="5 7">EXF-6651</strain>
        <strain evidence="4 6">EXF-6669</strain>
    </source>
</reference>
<evidence type="ECO:0000313" key="7">
    <source>
        <dbReference type="Proteomes" id="UP000276864"/>
    </source>
</evidence>
<dbReference type="Proteomes" id="UP000276864">
    <property type="component" value="Unassembled WGS sequence"/>
</dbReference>
<feature type="compositionally biased region" description="Polar residues" evidence="1">
    <location>
        <begin position="398"/>
        <end position="407"/>
    </location>
</feature>
<feature type="compositionally biased region" description="Low complexity" evidence="1">
    <location>
        <begin position="504"/>
        <end position="521"/>
    </location>
</feature>
<dbReference type="OrthoDB" id="3934763at2759"/>
<feature type="compositionally biased region" description="Low complexity" evidence="1">
    <location>
        <begin position="294"/>
        <end position="309"/>
    </location>
</feature>
<feature type="chain" id="PRO_5044595654" evidence="3">
    <location>
        <begin position="21"/>
        <end position="1172"/>
    </location>
</feature>
<name>A0A3M7A5T2_HORWE</name>
<gene>
    <name evidence="5" type="ORF">D0866_03965</name>
    <name evidence="4" type="ORF">D0867_02461</name>
</gene>
<sequence length="1172" mass="118651">MRLTLMLMALFGLCICMSLAQETMVEDETFEPLDARNAIFGKSNKKSKSAAGGSKSTEATSKATVKATVSSKKATKSASQVPTQNKAAGVATSKTTSLVATTSSSSTSRSSSISSSNSVASTSPSLPSSSLAASTSIASTSSNAISTSSVSNPASGSVSPTSSITSASTTNTQYCIPTISKKNLLKTTVCMCPDGIKASASKTPNPPCPYTTTPPLSAMLPMQNADEKSEGGSGSFWSKAWEVAKPHAGQVAGQAGQFALDRYGQPIKDKFDHLIAVKGQDVSAADLAQVDPVQMEQAEQSQAAQGAAEVDPSTYEDQQSGISDGQAGAVQGGGSASSGSGGGGSGNGIDGTAAQGSSQDVEQVGQQNGIPWSNTGQNGQMGNANQQNGGASQQSGSTIDNDVNDSLNGGPGQGNSGNAAGNPAGNRENQGKQNAAAQSGGAQSGASQQDATQNTGFDSGRVPNAAPSSQPGSRVRSKRVAPSKLASPGLNWNGTSASGGGALPSGSAPSVPLGTGTSSGADGDDGPACPVHGDVSPDEQQGDDDPDSALPAGSPVECKQKRDILRLRTVSNCSPTVISSGSTFTSTIVCDEDVFTARDEICDPVASTAASGGSFATGGAVGSAGGSAFFPNGTATSDPIVKTANAGAATSLGARNPKPRDGGPFIVDKSYAGSGSNSSVRSQMAGTAYPGIGKGSALPMISIEGPACSARLSSNITVSYSSNSAGTSSTTASVTGLISSSVATASNEPLWARDELASSAMLGQRWAHEFADVPATTQTAGAGETESAGSGEHAAESEDANGDNQSIEEEALEGEDVDLDSTNRQTSELYNPPLTSNAPITSPTAILPTSTSSIAVSTVTVTADPWVWTTTLGQNGDDKVNGTVIACEATTGMNIPITDAPRCVTTADARWAILSTPPPTPYVYVKAPVDSSAYVGNLTATALSSAVYSALSVACPEEECQPNATIPGIVYPGSHDDMKEGELVVTIHDGHLYTKDEGVRDLTFTLAAMLANASSTEMCFEYGKAIGTRDAEAAPLVPPPMVHPIKTEEVLFCNMAGLMLIEYYSGNRTDGPDTRLFLSFSFQDHEGGSDMTAEICEKAMLGMDIAGTMLACIPIIGPIISAVMKASKAACRMAEKVEETADKIDAAIAAGTEVVDNLLSLKSDLPLSIPAD</sequence>
<evidence type="ECO:0000256" key="3">
    <source>
        <dbReference type="SAM" id="SignalP"/>
    </source>
</evidence>
<feature type="region of interest" description="Disordered" evidence="1">
    <location>
        <begin position="778"/>
        <end position="842"/>
    </location>
</feature>
<feature type="region of interest" description="Disordered" evidence="1">
    <location>
        <begin position="44"/>
        <end position="168"/>
    </location>
</feature>
<evidence type="ECO:0000256" key="1">
    <source>
        <dbReference type="SAM" id="MobiDB-lite"/>
    </source>
</evidence>
<keyword evidence="2" id="KW-0472">Membrane</keyword>
<feature type="compositionally biased region" description="Gly residues" evidence="1">
    <location>
        <begin position="330"/>
        <end position="349"/>
    </location>
</feature>
<dbReference type="AlphaFoldDB" id="A0A3M7A5T2"/>
<keyword evidence="2" id="KW-0812">Transmembrane</keyword>
<evidence type="ECO:0000256" key="2">
    <source>
        <dbReference type="SAM" id="Phobius"/>
    </source>
</evidence>
<keyword evidence="2" id="KW-1133">Transmembrane helix</keyword>
<feature type="compositionally biased region" description="Low complexity" evidence="1">
    <location>
        <begin position="376"/>
        <end position="397"/>
    </location>
</feature>
<feature type="compositionally biased region" description="Polar residues" evidence="1">
    <location>
        <begin position="355"/>
        <end position="375"/>
    </location>
</feature>
<feature type="compositionally biased region" description="Polar residues" evidence="1">
    <location>
        <begin position="820"/>
        <end position="842"/>
    </location>
</feature>
<comment type="caution">
    <text evidence="4">The sequence shown here is derived from an EMBL/GenBank/DDBJ whole genome shotgun (WGS) entry which is preliminary data.</text>
</comment>
<feature type="compositionally biased region" description="Acidic residues" evidence="1">
    <location>
        <begin position="536"/>
        <end position="547"/>
    </location>
</feature>
<feature type="signal peptide" evidence="3">
    <location>
        <begin position="1"/>
        <end position="20"/>
    </location>
</feature>